<comment type="similarity">
    <text evidence="2">Belongs to the GMC oxidoreductase family.</text>
</comment>
<keyword evidence="4" id="KW-0274">FAD</keyword>
<dbReference type="Pfam" id="PF05199">
    <property type="entry name" value="GMC_oxred_C"/>
    <property type="match status" value="1"/>
</dbReference>
<keyword evidence="7" id="KW-1185">Reference proteome</keyword>
<protein>
    <submittedName>
        <fullName evidence="6">GMC family oxidoreductase N-terminal domain-containing protein</fullName>
    </submittedName>
</protein>
<gene>
    <name evidence="6" type="ORF">WKW82_09915</name>
</gene>
<dbReference type="Pfam" id="PF00732">
    <property type="entry name" value="GMC_oxred_N"/>
    <property type="match status" value="1"/>
</dbReference>
<keyword evidence="3" id="KW-0285">Flavoprotein</keyword>
<dbReference type="InterPro" id="IPR012132">
    <property type="entry name" value="GMC_OxRdtase"/>
</dbReference>
<proteinExistence type="inferred from homology"/>
<dbReference type="SUPFAM" id="SSF54373">
    <property type="entry name" value="FAD-linked reductases, C-terminal domain"/>
    <property type="match status" value="1"/>
</dbReference>
<evidence type="ECO:0000256" key="1">
    <source>
        <dbReference type="ARBA" id="ARBA00001974"/>
    </source>
</evidence>
<dbReference type="PIRSF" id="PIRSF000137">
    <property type="entry name" value="Alcohol_oxidase"/>
    <property type="match status" value="1"/>
</dbReference>
<comment type="caution">
    <text evidence="6">The sequence shown here is derived from an EMBL/GenBank/DDBJ whole genome shotgun (WGS) entry which is preliminary data.</text>
</comment>
<evidence type="ECO:0000256" key="4">
    <source>
        <dbReference type="ARBA" id="ARBA00022827"/>
    </source>
</evidence>
<evidence type="ECO:0000256" key="3">
    <source>
        <dbReference type="ARBA" id="ARBA00022630"/>
    </source>
</evidence>
<dbReference type="InterPro" id="IPR007867">
    <property type="entry name" value="GMC_OxRtase_C"/>
</dbReference>
<dbReference type="PANTHER" id="PTHR11552:SF147">
    <property type="entry name" value="CHOLINE DEHYDROGENASE, MITOCHONDRIAL"/>
    <property type="match status" value="1"/>
</dbReference>
<dbReference type="Gene3D" id="3.50.50.60">
    <property type="entry name" value="FAD/NAD(P)-binding domain"/>
    <property type="match status" value="1"/>
</dbReference>
<dbReference type="RefSeq" id="WP_340342116.1">
    <property type="nucleotide sequence ID" value="NZ_JBBKZT010000004.1"/>
</dbReference>
<sequence length="536" mass="58092">MSIEEFDYVVVGGGSAGCVVASRLSEDTTATVCLLEAGGPDKSVFIHAPAGVVAMMPIPFNNWAFKTVPQKGLNGRQGYQPRGKVMGGSSSTNAMLYVRGHRWDYDHWASLGNAGWSYDEVLPYFKRAENNETFGDDVDYHGKGGPFNVAAQRTPSSINKAFLAAAAMRGVPHNPDYNGAEQFGAFMYQVTQKNGERHSAAKGYITPNLSRANLTVRTKALTSRVLFEGKRAVGVAYAVGGVEKQVRARREVILSSGAFGSPQLLMLSGVGPAADLQRMGIAVVHDLPGVGENLQDHIDHVQSYRTSSKHETFGVSARGGLRMAAAIPEWKTERTGLVTTNFAESGAFVRSSPDIKVPDLQMVFVVAVVDDHSRKLHLGHGYSCHIEVLRPYSRGHVKLASPDPRAAPLIDPKFLDDERDLNLLVKGVQLQMDILEASPFDPYRGKMLYQVDRNDTAAIAQDIRNRADTQYHPVGTCKMGPDSDRMAVVDAQLRVRGVHGLRVVDASIMPTVCGGNTNAPTVMIGEKAADMIRAQA</sequence>
<dbReference type="PANTHER" id="PTHR11552">
    <property type="entry name" value="GLUCOSE-METHANOL-CHOLINE GMC OXIDOREDUCTASE"/>
    <property type="match status" value="1"/>
</dbReference>
<accession>A0ABU8WHG8</accession>
<evidence type="ECO:0000259" key="5">
    <source>
        <dbReference type="PROSITE" id="PS00624"/>
    </source>
</evidence>
<dbReference type="EMBL" id="JBBKZT010000004">
    <property type="protein sequence ID" value="MEJ8846966.1"/>
    <property type="molecule type" value="Genomic_DNA"/>
</dbReference>
<dbReference type="InterPro" id="IPR000172">
    <property type="entry name" value="GMC_OxRdtase_N"/>
</dbReference>
<dbReference type="Gene3D" id="3.30.560.10">
    <property type="entry name" value="Glucose Oxidase, domain 3"/>
    <property type="match status" value="1"/>
</dbReference>
<dbReference type="SUPFAM" id="SSF51905">
    <property type="entry name" value="FAD/NAD(P)-binding domain"/>
    <property type="match status" value="1"/>
</dbReference>
<reference evidence="6 7" key="1">
    <citation type="submission" date="2024-03" db="EMBL/GenBank/DDBJ databases">
        <title>Novel species of the genus Variovorax.</title>
        <authorList>
            <person name="Liu Q."/>
            <person name="Xin Y.-H."/>
        </authorList>
    </citation>
    <scope>NUCLEOTIDE SEQUENCE [LARGE SCALE GENOMIC DNA]</scope>
    <source>
        <strain evidence="6 7">KACC 18900</strain>
    </source>
</reference>
<dbReference type="Proteomes" id="UP001385892">
    <property type="component" value="Unassembled WGS sequence"/>
</dbReference>
<dbReference type="PROSITE" id="PS00624">
    <property type="entry name" value="GMC_OXRED_2"/>
    <property type="match status" value="1"/>
</dbReference>
<comment type="cofactor">
    <cofactor evidence="1">
        <name>FAD</name>
        <dbReference type="ChEBI" id="CHEBI:57692"/>
    </cofactor>
</comment>
<name>A0ABU8WHG8_9BURK</name>
<feature type="domain" description="Glucose-methanol-choline oxidoreductase N-terminal" evidence="5">
    <location>
        <begin position="257"/>
        <end position="271"/>
    </location>
</feature>
<evidence type="ECO:0000313" key="7">
    <source>
        <dbReference type="Proteomes" id="UP001385892"/>
    </source>
</evidence>
<evidence type="ECO:0000256" key="2">
    <source>
        <dbReference type="ARBA" id="ARBA00010790"/>
    </source>
</evidence>
<dbReference type="InterPro" id="IPR036188">
    <property type="entry name" value="FAD/NAD-bd_sf"/>
</dbReference>
<evidence type="ECO:0000313" key="6">
    <source>
        <dbReference type="EMBL" id="MEJ8846966.1"/>
    </source>
</evidence>
<organism evidence="6 7">
    <name type="scientific">Variovorax rhizosphaerae</name>
    <dbReference type="NCBI Taxonomy" id="1836200"/>
    <lineage>
        <taxon>Bacteria</taxon>
        <taxon>Pseudomonadati</taxon>
        <taxon>Pseudomonadota</taxon>
        <taxon>Betaproteobacteria</taxon>
        <taxon>Burkholderiales</taxon>
        <taxon>Comamonadaceae</taxon>
        <taxon>Variovorax</taxon>
    </lineage>
</organism>